<sequence length="65" mass="7584">MNKSLKVLFFLRTRTSYVSGPAPIYMRVTVGGDRFEMATQREVDPEKWDNKACRMVYSKKNLHAN</sequence>
<dbReference type="OrthoDB" id="1098628at2"/>
<name>A0A364Y4W3_9BACT</name>
<dbReference type="AlphaFoldDB" id="A0A364Y4W3"/>
<accession>A0A364Y4W3</accession>
<evidence type="ECO:0000259" key="1">
    <source>
        <dbReference type="Pfam" id="PF17293"/>
    </source>
</evidence>
<proteinExistence type="predicted"/>
<dbReference type="InterPro" id="IPR035386">
    <property type="entry name" value="Arm-DNA-bind_5"/>
</dbReference>
<keyword evidence="3" id="KW-1185">Reference proteome</keyword>
<comment type="caution">
    <text evidence="2">The sequence shown here is derived from an EMBL/GenBank/DDBJ whole genome shotgun (WGS) entry which is preliminary data.</text>
</comment>
<evidence type="ECO:0000313" key="2">
    <source>
        <dbReference type="EMBL" id="RAW01081.1"/>
    </source>
</evidence>
<dbReference type="RefSeq" id="WP_112747236.1">
    <property type="nucleotide sequence ID" value="NZ_QMFY01000005.1"/>
</dbReference>
<protein>
    <recommendedName>
        <fullName evidence="1">Arm DNA-binding domain-containing protein</fullName>
    </recommendedName>
</protein>
<dbReference type="Proteomes" id="UP000251889">
    <property type="component" value="Unassembled WGS sequence"/>
</dbReference>
<gene>
    <name evidence="2" type="ORF">DQQ10_12700</name>
</gene>
<organism evidence="2 3">
    <name type="scientific">Pseudochryseolinea flava</name>
    <dbReference type="NCBI Taxonomy" id="2059302"/>
    <lineage>
        <taxon>Bacteria</taxon>
        <taxon>Pseudomonadati</taxon>
        <taxon>Bacteroidota</taxon>
        <taxon>Cytophagia</taxon>
        <taxon>Cytophagales</taxon>
        <taxon>Fulvivirgaceae</taxon>
        <taxon>Pseudochryseolinea</taxon>
    </lineage>
</organism>
<dbReference type="Pfam" id="PF17293">
    <property type="entry name" value="Arm-DNA-bind_5"/>
    <property type="match status" value="1"/>
</dbReference>
<dbReference type="EMBL" id="QMFY01000005">
    <property type="protein sequence ID" value="RAW01081.1"/>
    <property type="molecule type" value="Genomic_DNA"/>
</dbReference>
<reference evidence="2 3" key="1">
    <citation type="submission" date="2018-06" db="EMBL/GenBank/DDBJ databases">
        <title>Chryseolinea flavus sp. nov., a member of the phylum Bacteroidetes isolated from soil.</title>
        <authorList>
            <person name="Li Y."/>
            <person name="Wang J."/>
        </authorList>
    </citation>
    <scope>NUCLEOTIDE SEQUENCE [LARGE SCALE GENOMIC DNA]</scope>
    <source>
        <strain evidence="2 3">SDU1-6</strain>
    </source>
</reference>
<feature type="domain" description="Arm DNA-binding" evidence="1">
    <location>
        <begin position="9"/>
        <end position="60"/>
    </location>
</feature>
<evidence type="ECO:0000313" key="3">
    <source>
        <dbReference type="Proteomes" id="UP000251889"/>
    </source>
</evidence>